<dbReference type="NCBIfam" id="TIGR00611">
    <property type="entry name" value="recf"/>
    <property type="match status" value="1"/>
</dbReference>
<dbReference type="InterPro" id="IPR018078">
    <property type="entry name" value="DNA-binding_RecF_CS"/>
</dbReference>
<dbReference type="Gene3D" id="3.40.50.300">
    <property type="entry name" value="P-loop containing nucleotide triphosphate hydrolases"/>
    <property type="match status" value="1"/>
</dbReference>
<dbReference type="Pfam" id="PF02463">
    <property type="entry name" value="SMC_N"/>
    <property type="match status" value="1"/>
</dbReference>
<keyword evidence="9 10" id="KW-0227">DNA damage</keyword>
<comment type="similarity">
    <text evidence="2 9 10">Belongs to the RecF family.</text>
</comment>
<evidence type="ECO:0000256" key="1">
    <source>
        <dbReference type="ARBA" id="ARBA00004496"/>
    </source>
</evidence>
<dbReference type="SUPFAM" id="SSF52540">
    <property type="entry name" value="P-loop containing nucleoside triphosphate hydrolases"/>
    <property type="match status" value="1"/>
</dbReference>
<evidence type="ECO:0000313" key="13">
    <source>
        <dbReference type="Proteomes" id="UP000095552"/>
    </source>
</evidence>
<dbReference type="PROSITE" id="PS00618">
    <property type="entry name" value="RECF_2"/>
    <property type="match status" value="1"/>
</dbReference>
<dbReference type="PANTHER" id="PTHR32182">
    <property type="entry name" value="DNA REPLICATION AND REPAIR PROTEIN RECF"/>
    <property type="match status" value="1"/>
</dbReference>
<sequence length="367" mass="42519">MHLESIRLANFKNYPEANLEFSQEINCFLGKNGSGKTNLLDAIFYLSFTKSAGPSLDGQCIRHEEQFFSIKGAFRQEEKQKMVLCGLQTGKKKLVKLDDKPYKKASEHVGKFPVVMIAPNDTDVIRGSSEDRRKFFDAIIAQVDQIYLQNLIQYNHTLKQRNSLLKQFAERDFFDRDLLDAFTDKLIDLGQQIFQVRQKFLESFRVLVNDHYQNLSEASEAVDLQYESQFAGDIRSAFQESERKDLILKRTNVGIHKDEFPFLMEDKPIKKFGSQGQQKSYLIALKLANFDYLYQEKEVKPLLLLDDIFDKLDDFRITKLVEMVASETFGQIFVTDARPERTLGIFEKMDQEVKMFAIESGQVEQMG</sequence>
<evidence type="ECO:0000256" key="3">
    <source>
        <dbReference type="ARBA" id="ARBA00020170"/>
    </source>
</evidence>
<proteinExistence type="inferred from homology"/>
<keyword evidence="9 10" id="KW-0234">DNA repair</keyword>
<evidence type="ECO:0000256" key="4">
    <source>
        <dbReference type="ARBA" id="ARBA00022490"/>
    </source>
</evidence>
<dbReference type="STRING" id="1563681.BFP71_05745"/>
<gene>
    <name evidence="9" type="primary">recF</name>
    <name evidence="12" type="ORF">BFP71_05745</name>
</gene>
<evidence type="ECO:0000259" key="11">
    <source>
        <dbReference type="Pfam" id="PF02463"/>
    </source>
</evidence>
<evidence type="ECO:0000256" key="5">
    <source>
        <dbReference type="ARBA" id="ARBA00022705"/>
    </source>
</evidence>
<evidence type="ECO:0000256" key="8">
    <source>
        <dbReference type="ARBA" id="ARBA00023125"/>
    </source>
</evidence>
<dbReference type="InterPro" id="IPR042174">
    <property type="entry name" value="RecF_2"/>
</dbReference>
<reference evidence="12 13" key="1">
    <citation type="submission" date="2016-08" db="EMBL/GenBank/DDBJ databases">
        <title>Draft genome of Fabibacter sp. strain SK-8.</title>
        <authorList>
            <person name="Wong S.-K."/>
            <person name="Hamasaki K."/>
            <person name="Yoshizawa S."/>
        </authorList>
    </citation>
    <scope>NUCLEOTIDE SEQUENCE [LARGE SCALE GENOMIC DNA]</scope>
    <source>
        <strain evidence="12 13">SK-8</strain>
    </source>
</reference>
<name>A0A1E5T717_9BACT</name>
<dbReference type="Gene3D" id="1.20.1050.90">
    <property type="entry name" value="RecF/RecN/SMC, N-terminal domain"/>
    <property type="match status" value="1"/>
</dbReference>
<feature type="binding site" evidence="9">
    <location>
        <begin position="30"/>
        <end position="37"/>
    </location>
    <ligand>
        <name>ATP</name>
        <dbReference type="ChEBI" id="CHEBI:30616"/>
    </ligand>
</feature>
<organism evidence="12 13">
    <name type="scientific">Roseivirga misakiensis</name>
    <dbReference type="NCBI Taxonomy" id="1563681"/>
    <lineage>
        <taxon>Bacteria</taxon>
        <taxon>Pseudomonadati</taxon>
        <taxon>Bacteroidota</taxon>
        <taxon>Cytophagia</taxon>
        <taxon>Cytophagales</taxon>
        <taxon>Roseivirgaceae</taxon>
        <taxon>Roseivirga</taxon>
    </lineage>
</organism>
<dbReference type="Proteomes" id="UP000095552">
    <property type="component" value="Unassembled WGS sequence"/>
</dbReference>
<keyword evidence="4 9" id="KW-0963">Cytoplasm</keyword>
<feature type="domain" description="RecF/RecN/SMC N-terminal" evidence="11">
    <location>
        <begin position="3"/>
        <end position="361"/>
    </location>
</feature>
<dbReference type="RefSeq" id="WP_069834472.1">
    <property type="nucleotide sequence ID" value="NZ_MDGQ01000003.1"/>
</dbReference>
<dbReference type="InterPro" id="IPR027417">
    <property type="entry name" value="P-loop_NTPase"/>
</dbReference>
<evidence type="ECO:0000313" key="12">
    <source>
        <dbReference type="EMBL" id="OEK07160.1"/>
    </source>
</evidence>
<comment type="function">
    <text evidence="9 10">The RecF protein is involved in DNA metabolism; it is required for DNA replication and normal SOS inducibility. RecF binds preferentially to single-stranded, linear DNA. It also seems to bind ATP.</text>
</comment>
<keyword evidence="9 10" id="KW-0742">SOS response</keyword>
<dbReference type="InterPro" id="IPR003395">
    <property type="entry name" value="RecF/RecN/SMC_N"/>
</dbReference>
<dbReference type="GO" id="GO:0005737">
    <property type="term" value="C:cytoplasm"/>
    <property type="evidence" value="ECO:0007669"/>
    <property type="project" value="UniProtKB-SubCell"/>
</dbReference>
<keyword evidence="7 9" id="KW-0067">ATP-binding</keyword>
<dbReference type="GO" id="GO:0003697">
    <property type="term" value="F:single-stranded DNA binding"/>
    <property type="evidence" value="ECO:0007669"/>
    <property type="project" value="UniProtKB-UniRule"/>
</dbReference>
<dbReference type="GO" id="GO:0006302">
    <property type="term" value="P:double-strand break repair"/>
    <property type="evidence" value="ECO:0007669"/>
    <property type="project" value="TreeGrafter"/>
</dbReference>
<accession>A0A1E5T717</accession>
<evidence type="ECO:0000256" key="6">
    <source>
        <dbReference type="ARBA" id="ARBA00022741"/>
    </source>
</evidence>
<dbReference type="GO" id="GO:0009432">
    <property type="term" value="P:SOS response"/>
    <property type="evidence" value="ECO:0007669"/>
    <property type="project" value="UniProtKB-UniRule"/>
</dbReference>
<evidence type="ECO:0000256" key="10">
    <source>
        <dbReference type="RuleBase" id="RU000578"/>
    </source>
</evidence>
<evidence type="ECO:0000256" key="2">
    <source>
        <dbReference type="ARBA" id="ARBA00008016"/>
    </source>
</evidence>
<protein>
    <recommendedName>
        <fullName evidence="3 9">DNA replication and repair protein RecF</fullName>
    </recommendedName>
</protein>
<dbReference type="GO" id="GO:0000731">
    <property type="term" value="P:DNA synthesis involved in DNA repair"/>
    <property type="evidence" value="ECO:0007669"/>
    <property type="project" value="TreeGrafter"/>
</dbReference>
<dbReference type="OrthoDB" id="9803889at2"/>
<keyword evidence="13" id="KW-1185">Reference proteome</keyword>
<keyword evidence="8 9" id="KW-0238">DNA-binding</keyword>
<keyword evidence="6 9" id="KW-0547">Nucleotide-binding</keyword>
<dbReference type="EMBL" id="MDGQ01000003">
    <property type="protein sequence ID" value="OEK07160.1"/>
    <property type="molecule type" value="Genomic_DNA"/>
</dbReference>
<evidence type="ECO:0000256" key="9">
    <source>
        <dbReference type="HAMAP-Rule" id="MF_00365"/>
    </source>
</evidence>
<comment type="subcellular location">
    <subcellularLocation>
        <location evidence="1 9 10">Cytoplasm</location>
    </subcellularLocation>
</comment>
<dbReference type="GO" id="GO:0005524">
    <property type="term" value="F:ATP binding"/>
    <property type="evidence" value="ECO:0007669"/>
    <property type="project" value="UniProtKB-UniRule"/>
</dbReference>
<dbReference type="GO" id="GO:0006260">
    <property type="term" value="P:DNA replication"/>
    <property type="evidence" value="ECO:0007669"/>
    <property type="project" value="UniProtKB-UniRule"/>
</dbReference>
<dbReference type="HAMAP" id="MF_00365">
    <property type="entry name" value="RecF"/>
    <property type="match status" value="1"/>
</dbReference>
<dbReference type="PANTHER" id="PTHR32182:SF0">
    <property type="entry name" value="DNA REPLICATION AND REPAIR PROTEIN RECF"/>
    <property type="match status" value="1"/>
</dbReference>
<comment type="caution">
    <text evidence="12">The sequence shown here is derived from an EMBL/GenBank/DDBJ whole genome shotgun (WGS) entry which is preliminary data.</text>
</comment>
<dbReference type="InterPro" id="IPR001238">
    <property type="entry name" value="DNA-binding_RecF"/>
</dbReference>
<evidence type="ECO:0000256" key="7">
    <source>
        <dbReference type="ARBA" id="ARBA00022840"/>
    </source>
</evidence>
<keyword evidence="5 9" id="KW-0235">DNA replication</keyword>
<dbReference type="AlphaFoldDB" id="A0A1E5T717"/>